<evidence type="ECO:0000313" key="1">
    <source>
        <dbReference type="EMBL" id="KAJ7693381.1"/>
    </source>
</evidence>
<gene>
    <name evidence="1" type="ORF">B0H17DRAFT_500865</name>
</gene>
<dbReference type="SUPFAM" id="SSF48452">
    <property type="entry name" value="TPR-like"/>
    <property type="match status" value="1"/>
</dbReference>
<evidence type="ECO:0000313" key="2">
    <source>
        <dbReference type="Proteomes" id="UP001221757"/>
    </source>
</evidence>
<dbReference type="Proteomes" id="UP001221757">
    <property type="component" value="Unassembled WGS sequence"/>
</dbReference>
<keyword evidence="2" id="KW-1185">Reference proteome</keyword>
<protein>
    <submittedName>
        <fullName evidence="1">Uncharacterized protein</fullName>
    </submittedName>
</protein>
<dbReference type="EMBL" id="JARKIE010000046">
    <property type="protein sequence ID" value="KAJ7693381.1"/>
    <property type="molecule type" value="Genomic_DNA"/>
</dbReference>
<sequence>MDSKKAIGLEPANAEAWYRRGACEDGLGYYNESRESYQRAMSFTSLPSLLSKCQIAYKSANENLENSATIPLNIIQALARAHDIPLPLSSDHDAIYQKLSTHPLFGTEPKLRLLLIPESETAPLTQHELSLGVGIEAQIGALLRCRFTDSVVLHSEDQIAIAQGNPAGVGVGRLHTSYEAWMDDNAVAGRPLNKRASRLLHRPKTYGPILVQKTAFIKSDASPVGKSEDMICFERVDEQELLSDHFKDLRAEWVRVKGAGDAPLVFQLW</sequence>
<reference evidence="1" key="1">
    <citation type="submission" date="2023-03" db="EMBL/GenBank/DDBJ databases">
        <title>Massive genome expansion in bonnet fungi (Mycena s.s.) driven by repeated elements and novel gene families across ecological guilds.</title>
        <authorList>
            <consortium name="Lawrence Berkeley National Laboratory"/>
            <person name="Harder C.B."/>
            <person name="Miyauchi S."/>
            <person name="Viragh M."/>
            <person name="Kuo A."/>
            <person name="Thoen E."/>
            <person name="Andreopoulos B."/>
            <person name="Lu D."/>
            <person name="Skrede I."/>
            <person name="Drula E."/>
            <person name="Henrissat B."/>
            <person name="Morin E."/>
            <person name="Kohler A."/>
            <person name="Barry K."/>
            <person name="LaButti K."/>
            <person name="Morin E."/>
            <person name="Salamov A."/>
            <person name="Lipzen A."/>
            <person name="Mereny Z."/>
            <person name="Hegedus B."/>
            <person name="Baldrian P."/>
            <person name="Stursova M."/>
            <person name="Weitz H."/>
            <person name="Taylor A."/>
            <person name="Grigoriev I.V."/>
            <person name="Nagy L.G."/>
            <person name="Martin F."/>
            <person name="Kauserud H."/>
        </authorList>
    </citation>
    <scope>NUCLEOTIDE SEQUENCE</scope>
    <source>
        <strain evidence="1">CBHHK067</strain>
    </source>
</reference>
<dbReference type="AlphaFoldDB" id="A0AAD7DKI3"/>
<organism evidence="1 2">
    <name type="scientific">Mycena rosella</name>
    <name type="common">Pink bonnet</name>
    <name type="synonym">Agaricus rosellus</name>
    <dbReference type="NCBI Taxonomy" id="1033263"/>
    <lineage>
        <taxon>Eukaryota</taxon>
        <taxon>Fungi</taxon>
        <taxon>Dikarya</taxon>
        <taxon>Basidiomycota</taxon>
        <taxon>Agaricomycotina</taxon>
        <taxon>Agaricomycetes</taxon>
        <taxon>Agaricomycetidae</taxon>
        <taxon>Agaricales</taxon>
        <taxon>Marasmiineae</taxon>
        <taxon>Mycenaceae</taxon>
        <taxon>Mycena</taxon>
    </lineage>
</organism>
<dbReference type="InterPro" id="IPR011990">
    <property type="entry name" value="TPR-like_helical_dom_sf"/>
</dbReference>
<accession>A0AAD7DKI3</accession>
<dbReference type="Gene3D" id="1.25.40.10">
    <property type="entry name" value="Tetratricopeptide repeat domain"/>
    <property type="match status" value="1"/>
</dbReference>
<name>A0AAD7DKI3_MYCRO</name>
<proteinExistence type="predicted"/>
<comment type="caution">
    <text evidence="1">The sequence shown here is derived from an EMBL/GenBank/DDBJ whole genome shotgun (WGS) entry which is preliminary data.</text>
</comment>